<feature type="compositionally biased region" description="Basic and acidic residues" evidence="2">
    <location>
        <begin position="268"/>
        <end position="288"/>
    </location>
</feature>
<protein>
    <recommendedName>
        <fullName evidence="3">Retrovirus-related Pol polyprotein from transposon TNT 1-94-like beta-barrel domain-containing protein</fullName>
    </recommendedName>
</protein>
<evidence type="ECO:0000256" key="1">
    <source>
        <dbReference type="SAM" id="Coils"/>
    </source>
</evidence>
<gene>
    <name evidence="4" type="ORF">BS78_K106600</name>
</gene>
<keyword evidence="5" id="KW-1185">Reference proteome</keyword>
<feature type="compositionally biased region" description="Low complexity" evidence="2">
    <location>
        <begin position="329"/>
        <end position="341"/>
    </location>
</feature>
<keyword evidence="1" id="KW-0175">Coiled coil</keyword>
<evidence type="ECO:0000259" key="3">
    <source>
        <dbReference type="Pfam" id="PF22936"/>
    </source>
</evidence>
<dbReference type="Pfam" id="PF22936">
    <property type="entry name" value="Pol_BBD"/>
    <property type="match status" value="1"/>
</dbReference>
<comment type="caution">
    <text evidence="4">The sequence shown here is derived from an EMBL/GenBank/DDBJ whole genome shotgun (WGS) entry which is preliminary data.</text>
</comment>
<feature type="compositionally biased region" description="Basic and acidic residues" evidence="2">
    <location>
        <begin position="345"/>
        <end position="355"/>
    </location>
</feature>
<feature type="coiled-coil region" evidence="1">
    <location>
        <begin position="409"/>
        <end position="453"/>
    </location>
</feature>
<dbReference type="OrthoDB" id="696017at2759"/>
<organism evidence="4 5">
    <name type="scientific">Paspalum vaginatum</name>
    <name type="common">seashore paspalum</name>
    <dbReference type="NCBI Taxonomy" id="158149"/>
    <lineage>
        <taxon>Eukaryota</taxon>
        <taxon>Viridiplantae</taxon>
        <taxon>Streptophyta</taxon>
        <taxon>Embryophyta</taxon>
        <taxon>Tracheophyta</taxon>
        <taxon>Spermatophyta</taxon>
        <taxon>Magnoliopsida</taxon>
        <taxon>Liliopsida</taxon>
        <taxon>Poales</taxon>
        <taxon>Poaceae</taxon>
        <taxon>PACMAD clade</taxon>
        <taxon>Panicoideae</taxon>
        <taxon>Andropogonodae</taxon>
        <taxon>Paspaleae</taxon>
        <taxon>Paspalinae</taxon>
        <taxon>Paspalum</taxon>
    </lineage>
</organism>
<feature type="region of interest" description="Disordered" evidence="2">
    <location>
        <begin position="382"/>
        <end position="402"/>
    </location>
</feature>
<feature type="region of interest" description="Disordered" evidence="2">
    <location>
        <begin position="263"/>
        <end position="300"/>
    </location>
</feature>
<dbReference type="Proteomes" id="UP001164776">
    <property type="component" value="Unassembled WGS sequence"/>
</dbReference>
<feature type="compositionally biased region" description="Basic and acidic residues" evidence="2">
    <location>
        <begin position="384"/>
        <end position="393"/>
    </location>
</feature>
<evidence type="ECO:0000313" key="5">
    <source>
        <dbReference type="Proteomes" id="UP001164776"/>
    </source>
</evidence>
<dbReference type="EMBL" id="MU630268">
    <property type="protein sequence ID" value="KAJ1254199.1"/>
    <property type="molecule type" value="Genomic_DNA"/>
</dbReference>
<reference evidence="4 5" key="1">
    <citation type="submission" date="2022-10" db="EMBL/GenBank/DDBJ databases">
        <title>WGS assembly of Paspalum vaginatum 540-79.</title>
        <authorList>
            <person name="Sun G."/>
            <person name="Wase N."/>
            <person name="Shu S."/>
            <person name="Jenkins J."/>
            <person name="Zhou B."/>
            <person name="Torres-Rodriguez J."/>
            <person name="Chen C."/>
            <person name="Sandor L."/>
            <person name="Plott C."/>
            <person name="Yoshinga Y."/>
            <person name="Daum C."/>
            <person name="Qi P."/>
            <person name="Barry K."/>
            <person name="Lipzen A."/>
            <person name="Berry L."/>
            <person name="Pedersen C."/>
            <person name="Gottilla T."/>
            <person name="Foltz A."/>
            <person name="Yu H."/>
            <person name="O'Malley R."/>
            <person name="Zhang C."/>
            <person name="Devos K."/>
            <person name="Sigmon B."/>
            <person name="Yu B."/>
            <person name="Obata T."/>
            <person name="Schmutz J."/>
            <person name="Schnable J."/>
        </authorList>
    </citation>
    <scope>NUCLEOTIDE SEQUENCE [LARGE SCALE GENOMIC DNA]</scope>
    <source>
        <strain evidence="5">cv. 540-79</strain>
    </source>
</reference>
<evidence type="ECO:0000256" key="2">
    <source>
        <dbReference type="SAM" id="MobiDB-lite"/>
    </source>
</evidence>
<sequence length="627" mass="70501">MTHSGKIPVLGFDGYSYWNGRMRPFLLSQGQDIWDATQSANFVVLPVAQRTTPAIVAQHEANAKAVNFLFSGLGPVDYVKVSHLETARQIWSLLSAHHEGTATIKGRLVETYRRDPERIPYTDHQQAVKLLYVLDWKVWEIKVNSIIESEANDTIGVETLYSKLKATEVDYKLRDSLTCTGSKSLALASPSSEAISNPQLHNFSISALMSVTEEQLASLGDDELCLVSSRFQHAYENRMSKKRGERPKCFECGEVGHFIAESPNKQNDYYKKGKNHSRDSNKYHSGKRDHTKHRSGKIKNFRKAFKSYQKDNRKQDKAFFAELGGLCGGSSSSSSSSLSSSVEEIVTKRDKRRDQGGPAGLCFISTKSKRKHKMHRRSFCSMALEDKDDKGNDNDSSDEEVTPEQAEILEMLESNSRELKAQDRLLEKAAKKLQKQKAKLADDLAEIERLKSVSAQPSETECPTCETLMRDLCEQKSKYAHQVEEMDRLKVELGKLQSKLDEPILSDVTECEMCPHLAVDIAELKDQGLEDIWIMHSGCSRHMTGHRRWFSSLYPVSTKEYITFGDNGQGKVLGVGSVALSSKLSLREVALVRNLGFNLVSVSQLLKEGFEVMMKKALPSLKMRKAK</sequence>
<evidence type="ECO:0000313" key="4">
    <source>
        <dbReference type="EMBL" id="KAJ1254199.1"/>
    </source>
</evidence>
<proteinExistence type="predicted"/>
<accession>A0A9W8CCK2</accession>
<feature type="compositionally biased region" description="Basic residues" evidence="2">
    <location>
        <begin position="289"/>
        <end position="300"/>
    </location>
</feature>
<feature type="domain" description="Retrovirus-related Pol polyprotein from transposon TNT 1-94-like beta-barrel" evidence="3">
    <location>
        <begin position="533"/>
        <end position="610"/>
    </location>
</feature>
<dbReference type="InterPro" id="IPR054722">
    <property type="entry name" value="PolX-like_BBD"/>
</dbReference>
<name>A0A9W8CCK2_9POAL</name>
<feature type="region of interest" description="Disordered" evidence="2">
    <location>
        <begin position="327"/>
        <end position="362"/>
    </location>
</feature>
<dbReference type="AlphaFoldDB" id="A0A9W8CCK2"/>